<dbReference type="Pfam" id="PF24883">
    <property type="entry name" value="NPHP3_N"/>
    <property type="match status" value="1"/>
</dbReference>
<dbReference type="PANTHER" id="PTHR10039">
    <property type="entry name" value="AMELOGENIN"/>
    <property type="match status" value="1"/>
</dbReference>
<dbReference type="Proteomes" id="UP000623467">
    <property type="component" value="Unassembled WGS sequence"/>
</dbReference>
<protein>
    <submittedName>
        <fullName evidence="4">HET-domain-containing protein</fullName>
    </submittedName>
</protein>
<accession>A0A8H7CVF8</accession>
<dbReference type="PANTHER" id="PTHR10039:SF16">
    <property type="entry name" value="GPI INOSITOL-DEACYLASE"/>
    <property type="match status" value="1"/>
</dbReference>
<gene>
    <name evidence="4" type="ORF">MSAN_01736800</name>
</gene>
<feature type="domain" description="Nephrocystin 3-like N-terminal" evidence="3">
    <location>
        <begin position="37"/>
        <end position="201"/>
    </location>
</feature>
<proteinExistence type="predicted"/>
<evidence type="ECO:0000313" key="4">
    <source>
        <dbReference type="EMBL" id="KAF7349466.1"/>
    </source>
</evidence>
<dbReference type="SUPFAM" id="SSF52540">
    <property type="entry name" value="P-loop containing nucleoside triphosphate hydrolases"/>
    <property type="match status" value="1"/>
</dbReference>
<comment type="caution">
    <text evidence="4">The sequence shown here is derived from an EMBL/GenBank/DDBJ whole genome shotgun (WGS) entry which is preliminary data.</text>
</comment>
<organism evidence="4 5">
    <name type="scientific">Mycena sanguinolenta</name>
    <dbReference type="NCBI Taxonomy" id="230812"/>
    <lineage>
        <taxon>Eukaryota</taxon>
        <taxon>Fungi</taxon>
        <taxon>Dikarya</taxon>
        <taxon>Basidiomycota</taxon>
        <taxon>Agaricomycotina</taxon>
        <taxon>Agaricomycetes</taxon>
        <taxon>Agaricomycetidae</taxon>
        <taxon>Agaricales</taxon>
        <taxon>Marasmiineae</taxon>
        <taxon>Mycenaceae</taxon>
        <taxon>Mycena</taxon>
    </lineage>
</organism>
<name>A0A8H7CVF8_9AGAR</name>
<dbReference type="InterPro" id="IPR056884">
    <property type="entry name" value="NPHP3-like_N"/>
</dbReference>
<dbReference type="EMBL" id="JACAZH010000016">
    <property type="protein sequence ID" value="KAF7349466.1"/>
    <property type="molecule type" value="Genomic_DNA"/>
</dbReference>
<dbReference type="Gene3D" id="3.40.50.300">
    <property type="entry name" value="P-loop containing nucleotide triphosphate hydrolases"/>
    <property type="match status" value="1"/>
</dbReference>
<evidence type="ECO:0000256" key="1">
    <source>
        <dbReference type="ARBA" id="ARBA00022737"/>
    </source>
</evidence>
<feature type="region of interest" description="Disordered" evidence="2">
    <location>
        <begin position="1"/>
        <end position="28"/>
    </location>
</feature>
<dbReference type="InterPro" id="IPR027417">
    <property type="entry name" value="P-loop_NTPase"/>
</dbReference>
<dbReference type="AlphaFoldDB" id="A0A8H7CVF8"/>
<sequence>MVAYEPNSTKKKLEEWLQSPPDMRQKQRDMEKARADGTGRWLLENDIFVEWEDNSGVLWIEGPSGTGKSVLSSTVIQQLFQQQIQFAAHAPAVAFFYFDFRHKETQSIEHALRRIVLQLSAQSPHPYETLDEQYQLSKGQKLPTCLELQSVFQKLTKECGRTYIVLDALDECDPSGFSELIKLILVIKTWTETPLHLMITSQTRDIFSESFTGMSHITLKANAMQKEDIKYFVTKELQTNEKLIIWQDCTTLVVEQITEKSNGM</sequence>
<evidence type="ECO:0000259" key="3">
    <source>
        <dbReference type="Pfam" id="PF24883"/>
    </source>
</evidence>
<reference evidence="4" key="1">
    <citation type="submission" date="2020-05" db="EMBL/GenBank/DDBJ databases">
        <title>Mycena genomes resolve the evolution of fungal bioluminescence.</title>
        <authorList>
            <person name="Tsai I.J."/>
        </authorList>
    </citation>
    <scope>NUCLEOTIDE SEQUENCE</scope>
    <source>
        <strain evidence="4">160909Yilan</strain>
    </source>
</reference>
<evidence type="ECO:0000256" key="2">
    <source>
        <dbReference type="SAM" id="MobiDB-lite"/>
    </source>
</evidence>
<evidence type="ECO:0000313" key="5">
    <source>
        <dbReference type="Proteomes" id="UP000623467"/>
    </source>
</evidence>
<dbReference type="OrthoDB" id="3066271at2759"/>
<keyword evidence="1" id="KW-0677">Repeat</keyword>
<keyword evidence="5" id="KW-1185">Reference proteome</keyword>